<dbReference type="Pfam" id="PF24391">
    <property type="entry name" value="HD-CE"/>
    <property type="match status" value="1"/>
</dbReference>
<keyword evidence="2" id="KW-0067">ATP-binding</keyword>
<accession>A0A395UWI8</accession>
<evidence type="ECO:0000313" key="4">
    <source>
        <dbReference type="Proteomes" id="UP000266066"/>
    </source>
</evidence>
<name>A0A395UWI8_9FIRM</name>
<sequence length="1030" mass="119203">MTKDNIVLPYKLEQHLTEICKENPTYINLLSVWNINKKMCQDALSTVVINYPHYTRHDVSHCEAIITNIEMLLGEEAIRLLSPTDTWLLLHAAYLHDIGMVIECKRIEDNWESKEFQDYLHAAENSLDDSLAENAKLINSFGEKRDKGKSVLAWPVRVRYAVTLLIADYYRKEHAVDSRSYLEDMGNAFHIDLGYNGLIQQRLINVLADVAYLHTESNDKLLELDYRTNGFNADYAHPRFLAQMLRMGDLLDADNNRFNASNEIVFGEIPESSRNHWEKHMSARHILITPDIIEYRADCSKPEVYRETRNFLSWLKTEVEFWALNWKNIMPENIKGSAPKLGKCELLLDGVPDIQGLSDLQFSISTEKAFEVIEGANIYEDKFVFLREVIQNALDACKIQMWRDISENRYRSWIAKESVNNLQPFQIKNDVFENYGVDVILRKYDENHFKVIISDNGIGISAEQFKKICNVGVSYSGDKKRSEEVENMPLWLRPTAGFGIGLQSIFLIADEFEIYSKAAGNDGIYAKVTSRRKNGYVQISKSDVRNEQGTEIHVVLPSDMTFSYGFSGNTAEFISEQFDPFSGEKQMLYYMKIWDVLCGTIENTLFPIKLFFEDKQMDIIKSQKFDKLEKCSDDGRYYYNMGDDYQMSIWDCKTNSSMSIYLRERYERYNNQLYFKGMQLKNAPYMVSKGIWYAMDLYGLDTKKTLTLDRKNLRKGQMKIVDEILDDAVQFYFSIIKEAVFSSKTEKSDKECGQIYTFWCIASLEDKMDLLSRYSDIFSLINVSVEVMKKAGNSFQHTEIDYKDIIHNLDKTAVVENIDDYTDHNGMQEKLEIENIIDLLNTHANDIPFEIVIIDKAFREVLIKSMEDRIMLIPNDSSNNKFMYLISYRTNTDELPTDAGQSTKRYLLEALLKSDDGYHYHDGTLRGCIPALKGYDTISTSMIPFGIRIEYFGKKGNVISPVTTAQWQKYKHLDKKEFVNAIVSSIEFDNLIKHVSDNPINEKSYTQEQIRAGYIDFIGELYDVGSDAEI</sequence>
<dbReference type="SUPFAM" id="SSF109604">
    <property type="entry name" value="HD-domain/PDEase-like"/>
    <property type="match status" value="1"/>
</dbReference>
<dbReference type="InterPro" id="IPR056471">
    <property type="entry name" value="HD-CE"/>
</dbReference>
<protein>
    <submittedName>
        <fullName evidence="2">ATP-binding protein</fullName>
    </submittedName>
</protein>
<dbReference type="AlphaFoldDB" id="A0A395UWI8"/>
<comment type="caution">
    <text evidence="2">The sequence shown here is derived from an EMBL/GenBank/DDBJ whole genome shotgun (WGS) entry which is preliminary data.</text>
</comment>
<organism evidence="2 4">
    <name type="scientific">Agathobacter rectalis</name>
    <dbReference type="NCBI Taxonomy" id="39491"/>
    <lineage>
        <taxon>Bacteria</taxon>
        <taxon>Bacillati</taxon>
        <taxon>Bacillota</taxon>
        <taxon>Clostridia</taxon>
        <taxon>Lachnospirales</taxon>
        <taxon>Lachnospiraceae</taxon>
        <taxon>Agathobacter</taxon>
    </lineage>
</organism>
<dbReference type="Proteomes" id="UP000266066">
    <property type="component" value="Unassembled WGS sequence"/>
</dbReference>
<evidence type="ECO:0000313" key="3">
    <source>
        <dbReference type="EMBL" id="RGT84653.1"/>
    </source>
</evidence>
<evidence type="ECO:0000259" key="1">
    <source>
        <dbReference type="Pfam" id="PF24391"/>
    </source>
</evidence>
<keyword evidence="2" id="KW-0547">Nucleotide-binding</keyword>
<evidence type="ECO:0000313" key="5">
    <source>
        <dbReference type="Proteomes" id="UP000284296"/>
    </source>
</evidence>
<dbReference type="GO" id="GO:0005524">
    <property type="term" value="F:ATP binding"/>
    <property type="evidence" value="ECO:0007669"/>
    <property type="project" value="UniProtKB-KW"/>
</dbReference>
<dbReference type="Proteomes" id="UP000284296">
    <property type="component" value="Unassembled WGS sequence"/>
</dbReference>
<evidence type="ECO:0000313" key="2">
    <source>
        <dbReference type="EMBL" id="RGR53123.1"/>
    </source>
</evidence>
<dbReference type="EMBL" id="QRUJ01000015">
    <property type="protein sequence ID" value="RGR53123.1"/>
    <property type="molecule type" value="Genomic_DNA"/>
</dbReference>
<dbReference type="Gene3D" id="3.30.565.10">
    <property type="entry name" value="Histidine kinase-like ATPase, C-terminal domain"/>
    <property type="match status" value="1"/>
</dbReference>
<dbReference type="SUPFAM" id="SSF55874">
    <property type="entry name" value="ATPase domain of HSP90 chaperone/DNA topoisomerase II/histidine kinase"/>
    <property type="match status" value="1"/>
</dbReference>
<dbReference type="InterPro" id="IPR036890">
    <property type="entry name" value="HATPase_C_sf"/>
</dbReference>
<reference evidence="4 5" key="1">
    <citation type="submission" date="2018-08" db="EMBL/GenBank/DDBJ databases">
        <title>A genome reference for cultivated species of the human gut microbiota.</title>
        <authorList>
            <person name="Zou Y."/>
            <person name="Xue W."/>
            <person name="Luo G."/>
        </authorList>
    </citation>
    <scope>NUCLEOTIDE SEQUENCE [LARGE SCALE GENOMIC DNA]</scope>
    <source>
        <strain evidence="3 5">AF18-16LB</strain>
        <strain evidence="2 4">AF25-15</strain>
    </source>
</reference>
<proteinExistence type="predicted"/>
<gene>
    <name evidence="3" type="ORF">DWX06_00470</name>
    <name evidence="2" type="ORF">DWY38_12640</name>
</gene>
<feature type="domain" description="HD-CE" evidence="1">
    <location>
        <begin position="52"/>
        <end position="319"/>
    </location>
</feature>
<dbReference type="RefSeq" id="WP_118003667.1">
    <property type="nucleotide sequence ID" value="NZ_QRUJ01000015.1"/>
</dbReference>
<dbReference type="EMBL" id="QRXG01000001">
    <property type="protein sequence ID" value="RGT84653.1"/>
    <property type="molecule type" value="Genomic_DNA"/>
</dbReference>